<dbReference type="AlphaFoldDB" id="A0A1G7P363"/>
<gene>
    <name evidence="1" type="ORF">SAMN05444167_3352</name>
</gene>
<proteinExistence type="predicted"/>
<keyword evidence="2" id="KW-1185">Reference proteome</keyword>
<evidence type="ECO:0000313" key="1">
    <source>
        <dbReference type="EMBL" id="SDF80049.1"/>
    </source>
</evidence>
<dbReference type="EMBL" id="LT629690">
    <property type="protein sequence ID" value="SDF80049.1"/>
    <property type="molecule type" value="Genomic_DNA"/>
</dbReference>
<organism evidence="1 2">
    <name type="scientific">Terriglobus roseus</name>
    <dbReference type="NCBI Taxonomy" id="392734"/>
    <lineage>
        <taxon>Bacteria</taxon>
        <taxon>Pseudomonadati</taxon>
        <taxon>Acidobacteriota</taxon>
        <taxon>Terriglobia</taxon>
        <taxon>Terriglobales</taxon>
        <taxon>Acidobacteriaceae</taxon>
        <taxon>Terriglobus</taxon>
    </lineage>
</organism>
<reference evidence="1 2" key="1">
    <citation type="submission" date="2016-10" db="EMBL/GenBank/DDBJ databases">
        <authorList>
            <person name="de Groot N.N."/>
        </authorList>
    </citation>
    <scope>NUCLEOTIDE SEQUENCE [LARGE SCALE GENOMIC DNA]</scope>
    <source>
        <strain evidence="1 2">GAS232</strain>
    </source>
</reference>
<dbReference type="RefSeq" id="WP_083346165.1">
    <property type="nucleotide sequence ID" value="NZ_LT629690.1"/>
</dbReference>
<dbReference type="Proteomes" id="UP000182427">
    <property type="component" value="Chromosome I"/>
</dbReference>
<evidence type="ECO:0000313" key="2">
    <source>
        <dbReference type="Proteomes" id="UP000182427"/>
    </source>
</evidence>
<dbReference type="OrthoDB" id="106406at2"/>
<sequence length="315" mass="34135">MAIALNTKLAEGVQKAAAEAGLAVVNGQESAGFNGIPTEKYTLALVSAPEGHTFTLELSAGFDITAANIAPAVRAYLLESAKRLTNPRPDVFVTLGGLPVSFTNWQWPFHLSVSGADTYVVHGGATLEDGKTAADQYLKAKVSASMTVTFAEVVAAPEQPFAEGFIYNAVRKILDQGQMELTKSGGNRQVVPVTTRYYSAKQGKFIFNDTTAQQRADYLLSKIYWLSGVLGGGAPVWIADPRDAQYLNTTVEELKKTAESLAGEGILKLDPKFEYASSTEPLMAHHAEYEHHLQDALDFTRPTFNEEMRAGHTNM</sequence>
<name>A0A1G7P363_9BACT</name>
<protein>
    <submittedName>
        <fullName evidence="1">Uncharacterized protein</fullName>
    </submittedName>
</protein>
<accession>A0A1G7P363</accession>